<feature type="region of interest" description="Disordered" evidence="1">
    <location>
        <begin position="1"/>
        <end position="31"/>
    </location>
</feature>
<evidence type="ECO:0000313" key="2">
    <source>
        <dbReference type="EMBL" id="GGL15063.1"/>
    </source>
</evidence>
<dbReference type="EMBL" id="BMMX01000047">
    <property type="protein sequence ID" value="GGL15063.1"/>
    <property type="molecule type" value="Genomic_DNA"/>
</dbReference>
<name>A0A8J3C452_9ACTN</name>
<keyword evidence="3" id="KW-1185">Reference proteome</keyword>
<dbReference type="Gene3D" id="3.30.450.40">
    <property type="match status" value="1"/>
</dbReference>
<reference evidence="2" key="2">
    <citation type="submission" date="2020-09" db="EMBL/GenBank/DDBJ databases">
        <authorList>
            <person name="Sun Q."/>
            <person name="Zhou Y."/>
        </authorList>
    </citation>
    <scope>NUCLEOTIDE SEQUENCE</scope>
    <source>
        <strain evidence="2">CGMCC 4.7299</strain>
    </source>
</reference>
<reference evidence="2" key="1">
    <citation type="journal article" date="2014" name="Int. J. Syst. Evol. Microbiol.">
        <title>Complete genome sequence of Corynebacterium casei LMG S-19264T (=DSM 44701T), isolated from a smear-ripened cheese.</title>
        <authorList>
            <consortium name="US DOE Joint Genome Institute (JGI-PGF)"/>
            <person name="Walter F."/>
            <person name="Albersmeier A."/>
            <person name="Kalinowski J."/>
            <person name="Ruckert C."/>
        </authorList>
    </citation>
    <scope>NUCLEOTIDE SEQUENCE</scope>
    <source>
        <strain evidence="2">CGMCC 4.7299</strain>
    </source>
</reference>
<proteinExistence type="predicted"/>
<evidence type="ECO:0000313" key="3">
    <source>
        <dbReference type="Proteomes" id="UP000656042"/>
    </source>
</evidence>
<accession>A0A8J3C452</accession>
<dbReference type="Proteomes" id="UP000656042">
    <property type="component" value="Unassembled WGS sequence"/>
</dbReference>
<organism evidence="2 3">
    <name type="scientific">Mangrovihabitans endophyticus</name>
    <dbReference type="NCBI Taxonomy" id="1751298"/>
    <lineage>
        <taxon>Bacteria</taxon>
        <taxon>Bacillati</taxon>
        <taxon>Actinomycetota</taxon>
        <taxon>Actinomycetes</taxon>
        <taxon>Micromonosporales</taxon>
        <taxon>Micromonosporaceae</taxon>
        <taxon>Mangrovihabitans</taxon>
    </lineage>
</organism>
<keyword evidence="2" id="KW-0418">Kinase</keyword>
<evidence type="ECO:0000256" key="1">
    <source>
        <dbReference type="SAM" id="MobiDB-lite"/>
    </source>
</evidence>
<sequence>MHPAEMTLSARLELPEPRWHAQRGRTGWEDTSRQTVESLAALSGMPTWHVGRVIDNVLTPLAVSTGAVGIATGTRVNWSPTVCRRMVSRLGPNLAPDVLAIPDYAGAPAVRKLGMRAYAGVPLLTEHGDLLGVLAGWHTEPREFPPGLEPLLWALSNLMAGVLQSELRATRAVRTTETRAPAPVVVTAGASRLPARRGWGAILEQEERRARDLGTPVTVLLVDFGSLRSAARAQKAARIAVDHLRDAVLARLSVRHIGAVLNDCTQAQVDRLGQRVDAALRKAGFTATTASASRLETSDLRDTWSLAEQRLFEQRKAAR</sequence>
<dbReference type="GO" id="GO:0016301">
    <property type="term" value="F:kinase activity"/>
    <property type="evidence" value="ECO:0007669"/>
    <property type="project" value="UniProtKB-KW"/>
</dbReference>
<comment type="caution">
    <text evidence="2">The sequence shown here is derived from an EMBL/GenBank/DDBJ whole genome shotgun (WGS) entry which is preliminary data.</text>
</comment>
<keyword evidence="2" id="KW-0808">Transferase</keyword>
<dbReference type="InterPro" id="IPR029016">
    <property type="entry name" value="GAF-like_dom_sf"/>
</dbReference>
<dbReference type="RefSeq" id="WP_189082432.1">
    <property type="nucleotide sequence ID" value="NZ_BMMX01000047.1"/>
</dbReference>
<dbReference type="SUPFAM" id="SSF55781">
    <property type="entry name" value="GAF domain-like"/>
    <property type="match status" value="1"/>
</dbReference>
<dbReference type="AlphaFoldDB" id="A0A8J3C452"/>
<gene>
    <name evidence="2" type="ORF">GCM10012284_57160</name>
</gene>
<protein>
    <submittedName>
        <fullName evidence="2">Histidine kinase</fullName>
    </submittedName>
</protein>